<keyword evidence="4" id="KW-1185">Reference proteome</keyword>
<feature type="transmembrane region" description="Helical" evidence="2">
    <location>
        <begin position="169"/>
        <end position="196"/>
    </location>
</feature>
<feature type="transmembrane region" description="Helical" evidence="2">
    <location>
        <begin position="143"/>
        <end position="163"/>
    </location>
</feature>
<sequence length="254" mass="29593">MTTDRIESYHPNNKKNEVNSSKPYSLDEKSKRNENNVESPLLNENSPLFKERSYPMESSIDIGEGMYSIVDYRIKDNLEYYSMWGKILCFTQLFIGIFLYIVCDKNSYFILTTVAIISHIFSVSLGLYAVAKKHIVLIINYTIYAVIILGCTLAVFILSAVVMSMDYPWWLFISGLLSLNLQIFGIRYLVSLFLLLKDLQKRELYISQPKLINNNPVAQYTPQPYLYPGQNYQQPQQPQQPVYYYTQTYQPQTK</sequence>
<dbReference type="EMBL" id="GL871028">
    <property type="protein sequence ID" value="EGC36395.1"/>
    <property type="molecule type" value="Genomic_DNA"/>
</dbReference>
<dbReference type="OrthoDB" id="20704at2759"/>
<keyword evidence="2" id="KW-1133">Transmembrane helix</keyword>
<organism evidence="3 4">
    <name type="scientific">Dictyostelium purpureum</name>
    <name type="common">Slime mold</name>
    <dbReference type="NCBI Taxonomy" id="5786"/>
    <lineage>
        <taxon>Eukaryota</taxon>
        <taxon>Amoebozoa</taxon>
        <taxon>Evosea</taxon>
        <taxon>Eumycetozoa</taxon>
        <taxon>Dictyostelia</taxon>
        <taxon>Dictyosteliales</taxon>
        <taxon>Dictyosteliaceae</taxon>
        <taxon>Dictyostelium</taxon>
    </lineage>
</organism>
<dbReference type="VEuPathDB" id="AmoebaDB:DICPUDRAFT_151153"/>
<dbReference type="RefSeq" id="XP_003287092.1">
    <property type="nucleotide sequence ID" value="XM_003287044.1"/>
</dbReference>
<keyword evidence="2" id="KW-0812">Transmembrane</keyword>
<evidence type="ECO:0008006" key="5">
    <source>
        <dbReference type="Google" id="ProtNLM"/>
    </source>
</evidence>
<feature type="transmembrane region" description="Helical" evidence="2">
    <location>
        <begin position="83"/>
        <end position="102"/>
    </location>
</feature>
<dbReference type="InParanoid" id="F0ZI45"/>
<dbReference type="Proteomes" id="UP000001064">
    <property type="component" value="Unassembled WGS sequence"/>
</dbReference>
<dbReference type="AlphaFoldDB" id="F0ZI45"/>
<feature type="region of interest" description="Disordered" evidence="1">
    <location>
        <begin position="1"/>
        <end position="42"/>
    </location>
</feature>
<dbReference type="FunCoup" id="F0ZI45">
    <property type="interactions" value="743"/>
</dbReference>
<feature type="compositionally biased region" description="Basic and acidic residues" evidence="1">
    <location>
        <begin position="25"/>
        <end position="35"/>
    </location>
</feature>
<dbReference type="eggNOG" id="ENOG502RCNU">
    <property type="taxonomic scope" value="Eukaryota"/>
</dbReference>
<proteinExistence type="predicted"/>
<evidence type="ECO:0000313" key="4">
    <source>
        <dbReference type="Proteomes" id="UP000001064"/>
    </source>
</evidence>
<dbReference type="OMA" id="SYHPNNK"/>
<gene>
    <name evidence="3" type="ORF">DICPUDRAFT_151153</name>
</gene>
<protein>
    <recommendedName>
        <fullName evidence="5">Transmembrane protein</fullName>
    </recommendedName>
</protein>
<evidence type="ECO:0000256" key="2">
    <source>
        <dbReference type="SAM" id="Phobius"/>
    </source>
</evidence>
<keyword evidence="2" id="KW-0472">Membrane</keyword>
<dbReference type="KEGG" id="dpp:DICPUDRAFT_151153"/>
<evidence type="ECO:0000313" key="3">
    <source>
        <dbReference type="EMBL" id="EGC36395.1"/>
    </source>
</evidence>
<name>F0ZI45_DICPU</name>
<evidence type="ECO:0000256" key="1">
    <source>
        <dbReference type="SAM" id="MobiDB-lite"/>
    </source>
</evidence>
<accession>F0ZI45</accession>
<dbReference type="GeneID" id="10500725"/>
<feature type="transmembrane region" description="Helical" evidence="2">
    <location>
        <begin position="108"/>
        <end position="131"/>
    </location>
</feature>
<reference evidence="4" key="1">
    <citation type="journal article" date="2011" name="Genome Biol.">
        <title>Comparative genomics of the social amoebae Dictyostelium discoideum and Dictyostelium purpureum.</title>
        <authorList>
            <consortium name="US DOE Joint Genome Institute (JGI-PGF)"/>
            <person name="Sucgang R."/>
            <person name="Kuo A."/>
            <person name="Tian X."/>
            <person name="Salerno W."/>
            <person name="Parikh A."/>
            <person name="Feasley C.L."/>
            <person name="Dalin E."/>
            <person name="Tu H."/>
            <person name="Huang E."/>
            <person name="Barry K."/>
            <person name="Lindquist E."/>
            <person name="Shapiro H."/>
            <person name="Bruce D."/>
            <person name="Schmutz J."/>
            <person name="Salamov A."/>
            <person name="Fey P."/>
            <person name="Gaudet P."/>
            <person name="Anjard C."/>
            <person name="Babu M.M."/>
            <person name="Basu S."/>
            <person name="Bushmanova Y."/>
            <person name="van der Wel H."/>
            <person name="Katoh-Kurasawa M."/>
            <person name="Dinh C."/>
            <person name="Coutinho P.M."/>
            <person name="Saito T."/>
            <person name="Elias M."/>
            <person name="Schaap P."/>
            <person name="Kay R.R."/>
            <person name="Henrissat B."/>
            <person name="Eichinger L."/>
            <person name="Rivero F."/>
            <person name="Putnam N.H."/>
            <person name="West C.M."/>
            <person name="Loomis W.F."/>
            <person name="Chisholm R.L."/>
            <person name="Shaulsky G."/>
            <person name="Strassmann J.E."/>
            <person name="Queller D.C."/>
            <person name="Kuspa A."/>
            <person name="Grigoriev I.V."/>
        </authorList>
    </citation>
    <scope>NUCLEOTIDE SEQUENCE [LARGE SCALE GENOMIC DNA]</scope>
    <source>
        <strain evidence="4">QSDP1</strain>
    </source>
</reference>